<keyword evidence="5 6" id="KW-0472">Membrane</keyword>
<dbReference type="AlphaFoldDB" id="A0A4Q1SA49"/>
<feature type="transmembrane region" description="Helical" evidence="6">
    <location>
        <begin position="287"/>
        <end position="315"/>
    </location>
</feature>
<keyword evidence="4 6" id="KW-1133">Transmembrane helix</keyword>
<evidence type="ECO:0000256" key="5">
    <source>
        <dbReference type="ARBA" id="ARBA00023136"/>
    </source>
</evidence>
<reference evidence="9 10" key="1">
    <citation type="journal article" date="2016" name="Int. J. Syst. Evol. Microbiol.">
        <title>Acidipila dinghuensis sp. nov., an acidobacterium isolated from forest soil.</title>
        <authorList>
            <person name="Jiang Y.W."/>
            <person name="Wang J."/>
            <person name="Chen M.H."/>
            <person name="Lv Y.Y."/>
            <person name="Qiu L.H."/>
        </authorList>
    </citation>
    <scope>NUCLEOTIDE SEQUENCE [LARGE SCALE GENOMIC DNA]</scope>
    <source>
        <strain evidence="9 10">DHOF10</strain>
    </source>
</reference>
<evidence type="ECO:0000259" key="8">
    <source>
        <dbReference type="Pfam" id="PF12704"/>
    </source>
</evidence>
<evidence type="ECO:0000256" key="2">
    <source>
        <dbReference type="ARBA" id="ARBA00022475"/>
    </source>
</evidence>
<feature type="transmembrane region" description="Helical" evidence="6">
    <location>
        <begin position="347"/>
        <end position="369"/>
    </location>
</feature>
<keyword evidence="3 6" id="KW-0812">Transmembrane</keyword>
<dbReference type="GO" id="GO:0005886">
    <property type="term" value="C:plasma membrane"/>
    <property type="evidence" value="ECO:0007669"/>
    <property type="project" value="UniProtKB-SubCell"/>
</dbReference>
<comment type="caution">
    <text evidence="9">The sequence shown here is derived from an EMBL/GenBank/DDBJ whole genome shotgun (WGS) entry which is preliminary data.</text>
</comment>
<sequence>MLLSRVIDRQDLLYALRSARRTPLLTLIAVLALSIGIGLNTAVFTILNLMLLAPPTREHPSTFVQVYPRYEGWFTGASLSTAVNSDDFDAIRAQTHSLSDVAAYETLAAILEEEHQKSTMQLVTCNYLRVMGVGQPVMGRFFDASECAPGTSARVVVLGEPQWRAHFDADPHIVGRVIHINGQALTVIGIASADHTNHLPATIWAPYTLQPLFNHGNSSFTEPWPWLTVVGRLHNGYTRNAAAAELQTILQSRDRLYNGNQSHLHTRRTSITATNGSFIDTPAVKTILFGMMVLILGPLSLVLLLACTNITMLFLSRVLMRRGELAVRLALGAGRARLMRMLAVESFLVATAAGLVSIFLAARLPNIIMGAIDPLERNALPAIHPDWRVFVYLGVLVFVATVASAIAPLAESFRLDLVTALKGREGSVTARSRSTSILIFAQIAMSFVLLAAAVLFLRLPSTITNIDPGFAMRSLMTVPLDVELPPYTQSSALNFYRTLNEHIARIPGVQSIAYTSVPLFESAPQQEIRTGRQARGQGRETGVDEVSANFFSTFGIPLLRGRAFAAQDVPAHGNTLVAVVTRSFAQAMWGDADPVGKIVVMADNRPLTIVGVVQDVRSERFGALDDPRVYTLRNADAIQGNLYARFVGDAAPIAESIRQAIRSLDPTQPDIPQSIEHFLEEDAVEIAASARVIMAMAAVAVVLAMTGLFAVLNFVVQRRTREFGIQVVLGASRGRIFRSVIGRGMVQIAAGLVGGVVLAAPAAWEFSRVTARSMVPIHPFDPSIYLVSALVLAAVSLCAMSLPALRATRVDPMQSLRD</sequence>
<keyword evidence="10" id="KW-1185">Reference proteome</keyword>
<dbReference type="OrthoDB" id="99876at2"/>
<dbReference type="Pfam" id="PF02687">
    <property type="entry name" value="FtsX"/>
    <property type="match status" value="2"/>
</dbReference>
<keyword evidence="2" id="KW-1003">Cell membrane</keyword>
<feature type="transmembrane region" description="Helical" evidence="6">
    <location>
        <begin position="784"/>
        <end position="805"/>
    </location>
</feature>
<name>A0A4Q1SA49_9BACT</name>
<dbReference type="InterPro" id="IPR025857">
    <property type="entry name" value="MacB_PCD"/>
</dbReference>
<dbReference type="EMBL" id="SDMK01000004">
    <property type="protein sequence ID" value="RXS93867.1"/>
    <property type="molecule type" value="Genomic_DNA"/>
</dbReference>
<protein>
    <submittedName>
        <fullName evidence="9">FtsX-like permease family protein</fullName>
    </submittedName>
</protein>
<dbReference type="InterPro" id="IPR050250">
    <property type="entry name" value="Macrolide_Exporter_MacB"/>
</dbReference>
<evidence type="ECO:0000256" key="3">
    <source>
        <dbReference type="ARBA" id="ARBA00022692"/>
    </source>
</evidence>
<feature type="transmembrane region" description="Helical" evidence="6">
    <location>
        <begin position="24"/>
        <end position="51"/>
    </location>
</feature>
<evidence type="ECO:0000313" key="10">
    <source>
        <dbReference type="Proteomes" id="UP000290253"/>
    </source>
</evidence>
<evidence type="ECO:0000256" key="4">
    <source>
        <dbReference type="ARBA" id="ARBA00022989"/>
    </source>
</evidence>
<feature type="domain" description="ABC3 transporter permease C-terminal" evidence="7">
    <location>
        <begin position="301"/>
        <end position="414"/>
    </location>
</feature>
<gene>
    <name evidence="9" type="ORF">ESZ00_17675</name>
</gene>
<feature type="domain" description="MacB-like periplasmic core" evidence="8">
    <location>
        <begin position="26"/>
        <end position="248"/>
    </location>
</feature>
<feature type="transmembrane region" description="Helical" evidence="6">
    <location>
        <begin position="745"/>
        <end position="764"/>
    </location>
</feature>
<dbReference type="Proteomes" id="UP000290253">
    <property type="component" value="Unassembled WGS sequence"/>
</dbReference>
<organism evidence="9 10">
    <name type="scientific">Silvibacterium dinghuense</name>
    <dbReference type="NCBI Taxonomy" id="1560006"/>
    <lineage>
        <taxon>Bacteria</taxon>
        <taxon>Pseudomonadati</taxon>
        <taxon>Acidobacteriota</taxon>
        <taxon>Terriglobia</taxon>
        <taxon>Terriglobales</taxon>
        <taxon>Acidobacteriaceae</taxon>
        <taxon>Silvibacterium</taxon>
    </lineage>
</organism>
<dbReference type="InterPro" id="IPR003838">
    <property type="entry name" value="ABC3_permease_C"/>
</dbReference>
<dbReference type="PANTHER" id="PTHR30572:SF18">
    <property type="entry name" value="ABC-TYPE MACROLIDE FAMILY EXPORT SYSTEM PERMEASE COMPONENT 2"/>
    <property type="match status" value="1"/>
</dbReference>
<dbReference type="Pfam" id="PF12704">
    <property type="entry name" value="MacB_PCD"/>
    <property type="match status" value="2"/>
</dbReference>
<dbReference type="RefSeq" id="WP_129209715.1">
    <property type="nucleotide sequence ID" value="NZ_BMGU01000002.1"/>
</dbReference>
<evidence type="ECO:0000313" key="9">
    <source>
        <dbReference type="EMBL" id="RXS93867.1"/>
    </source>
</evidence>
<proteinExistence type="predicted"/>
<feature type="transmembrane region" description="Helical" evidence="6">
    <location>
        <begin position="437"/>
        <end position="457"/>
    </location>
</feature>
<feature type="domain" description="ABC3 transporter permease C-terminal" evidence="7">
    <location>
        <begin position="695"/>
        <end position="812"/>
    </location>
</feature>
<dbReference type="GO" id="GO:0022857">
    <property type="term" value="F:transmembrane transporter activity"/>
    <property type="evidence" value="ECO:0007669"/>
    <property type="project" value="TreeGrafter"/>
</dbReference>
<feature type="transmembrane region" description="Helical" evidence="6">
    <location>
        <begin position="692"/>
        <end position="716"/>
    </location>
</feature>
<evidence type="ECO:0000256" key="6">
    <source>
        <dbReference type="SAM" id="Phobius"/>
    </source>
</evidence>
<feature type="domain" description="MacB-like periplasmic core" evidence="8">
    <location>
        <begin position="515"/>
        <end position="632"/>
    </location>
</feature>
<accession>A0A4Q1SA49</accession>
<comment type="subcellular location">
    <subcellularLocation>
        <location evidence="1">Cell membrane</location>
        <topology evidence="1">Multi-pass membrane protein</topology>
    </subcellularLocation>
</comment>
<feature type="transmembrane region" description="Helical" evidence="6">
    <location>
        <begin position="389"/>
        <end position="410"/>
    </location>
</feature>
<evidence type="ECO:0000256" key="1">
    <source>
        <dbReference type="ARBA" id="ARBA00004651"/>
    </source>
</evidence>
<evidence type="ECO:0000259" key="7">
    <source>
        <dbReference type="Pfam" id="PF02687"/>
    </source>
</evidence>
<dbReference type="PANTHER" id="PTHR30572">
    <property type="entry name" value="MEMBRANE COMPONENT OF TRANSPORTER-RELATED"/>
    <property type="match status" value="1"/>
</dbReference>